<dbReference type="Proteomes" id="UP000285693">
    <property type="component" value="Unassembled WGS sequence"/>
</dbReference>
<comment type="caution">
    <text evidence="2">The sequence shown here is derived from an EMBL/GenBank/DDBJ whole genome shotgun (WGS) entry which is preliminary data.</text>
</comment>
<gene>
    <name evidence="2" type="ORF">DWW65_14445</name>
</gene>
<reference evidence="2 3" key="1">
    <citation type="submission" date="2018-08" db="EMBL/GenBank/DDBJ databases">
        <title>A genome reference for cultivated species of the human gut microbiota.</title>
        <authorList>
            <person name="Zou Y."/>
            <person name="Xue W."/>
            <person name="Luo G."/>
        </authorList>
    </citation>
    <scope>NUCLEOTIDE SEQUENCE [LARGE SCALE GENOMIC DNA]</scope>
    <source>
        <strain evidence="2 3">AF16-31</strain>
    </source>
</reference>
<feature type="transmembrane region" description="Helical" evidence="1">
    <location>
        <begin position="197"/>
        <end position="216"/>
    </location>
</feature>
<protein>
    <recommendedName>
        <fullName evidence="4">ABC-2 family transporter protein</fullName>
    </recommendedName>
</protein>
<accession>A0A3R5XD24</accession>
<keyword evidence="1" id="KW-0472">Membrane</keyword>
<feature type="transmembrane region" description="Helical" evidence="1">
    <location>
        <begin position="165"/>
        <end position="185"/>
    </location>
</feature>
<proteinExistence type="predicted"/>
<dbReference type="RefSeq" id="WP_024726894.1">
    <property type="nucleotide sequence ID" value="NZ_QRXY01000023.1"/>
</dbReference>
<sequence>MSNMGKGAGYYLTRSKSLLIDTAIVAILAIFMSFAMQMDALQSKGEDYLVLMLYAVIFGLTSLQSGAMIVDLTAKDKLSRRVEFFAASGIAVKEIIKQYSIQIFRFSGIIPFFVFMSCYYFTDWTMSFGRIVCVYLSILVLSFCEIVALNIIVLDVKRVKLFKNVLFFGNFALVYLIAMSAERITEFVNQHHIGIDYLIIVVDVALCMMFALLSFFKARHMSNETVIRRDGEWV</sequence>
<evidence type="ECO:0000313" key="3">
    <source>
        <dbReference type="Proteomes" id="UP000285693"/>
    </source>
</evidence>
<evidence type="ECO:0008006" key="4">
    <source>
        <dbReference type="Google" id="ProtNLM"/>
    </source>
</evidence>
<keyword evidence="1" id="KW-0812">Transmembrane</keyword>
<feature type="transmembrane region" description="Helical" evidence="1">
    <location>
        <begin position="48"/>
        <end position="70"/>
    </location>
</feature>
<dbReference type="EMBL" id="QRXY01000023">
    <property type="protein sequence ID" value="RGU43011.1"/>
    <property type="molecule type" value="Genomic_DNA"/>
</dbReference>
<feature type="transmembrane region" description="Helical" evidence="1">
    <location>
        <begin position="103"/>
        <end position="122"/>
    </location>
</feature>
<name>A0A3R5XD24_9FIRM</name>
<dbReference type="AlphaFoldDB" id="A0A3R5XD24"/>
<evidence type="ECO:0000313" key="2">
    <source>
        <dbReference type="EMBL" id="RGU43011.1"/>
    </source>
</evidence>
<keyword evidence="1" id="KW-1133">Transmembrane helix</keyword>
<feature type="transmembrane region" description="Helical" evidence="1">
    <location>
        <begin position="18"/>
        <end position="36"/>
    </location>
</feature>
<feature type="transmembrane region" description="Helical" evidence="1">
    <location>
        <begin position="128"/>
        <end position="153"/>
    </location>
</feature>
<organism evidence="2 3">
    <name type="scientific">Coprococcus comes</name>
    <dbReference type="NCBI Taxonomy" id="410072"/>
    <lineage>
        <taxon>Bacteria</taxon>
        <taxon>Bacillati</taxon>
        <taxon>Bacillota</taxon>
        <taxon>Clostridia</taxon>
        <taxon>Lachnospirales</taxon>
        <taxon>Lachnospiraceae</taxon>
        <taxon>Coprococcus</taxon>
    </lineage>
</organism>
<evidence type="ECO:0000256" key="1">
    <source>
        <dbReference type="SAM" id="Phobius"/>
    </source>
</evidence>